<reference evidence="1" key="1">
    <citation type="journal article" date="2011" name="PLoS ONE">
        <title>The entomopathogenic bacterial endosymbionts xenorhabdus and photorhabdus: convergent lifestyles from divergent genomes.</title>
        <authorList>
            <person name="Chaston J.M."/>
            <person name="Suen G."/>
            <person name="Tucker S.L."/>
            <person name="Andersen A.W."/>
            <person name="Bhasin A."/>
            <person name="Bode E."/>
            <person name="Bode H.B."/>
            <person name="Brachmann A.O."/>
            <person name="Cowles C.E."/>
            <person name="Cowles K.N."/>
            <person name="Darby C."/>
            <person name="de Leon L."/>
            <person name="Drace K."/>
            <person name="Du Z."/>
            <person name="Givaudan A."/>
            <person name="Herbert Tran E.E."/>
            <person name="Jewell K.A."/>
            <person name="Knack J.J."/>
            <person name="Krasomil-Osterfeld K.C."/>
            <person name="Kukor R."/>
            <person name="Lanois A."/>
            <person name="Latreille P."/>
            <person name="Leimgruber N.K."/>
            <person name="Lipke C.M."/>
            <person name="Liu R."/>
            <person name="Lu X."/>
            <person name="Martens E.C."/>
            <person name="Marri P.R."/>
            <person name="Medigue C."/>
            <person name="Menard M.L."/>
            <person name="Miller N.M."/>
            <person name="Morales-Soto N."/>
            <person name="Norton S."/>
            <person name="Ogier J.C."/>
            <person name="Orchard S.S."/>
            <person name="Park D."/>
            <person name="Park Y."/>
            <person name="Qurollo B.A."/>
            <person name="Sugar D.R."/>
            <person name="Richards G.R."/>
            <person name="Rouy Z."/>
            <person name="Slominski B."/>
            <person name="Slominski K."/>
            <person name="Snyder H."/>
            <person name="Tjaden B.C."/>
            <person name="van der Hoeven R."/>
            <person name="Welch R.D."/>
            <person name="Wheeler C."/>
            <person name="Xiang B."/>
            <person name="Barbazuk B."/>
            <person name="Gaudriault S."/>
            <person name="Goodner B."/>
            <person name="Slater S.C."/>
            <person name="Forst S."/>
            <person name="Goldman B.S."/>
            <person name="Goodrich-Blair H."/>
        </authorList>
    </citation>
    <scope>NUCLEOTIDE SEQUENCE [LARGE SCALE GENOMIC DNA]</scope>
    <source>
        <strain evidence="1">SS-2004</strain>
    </source>
</reference>
<dbReference type="HOGENOM" id="CLU_201304_0_0_6"/>
<dbReference type="EMBL" id="FN667741">
    <property type="protein sequence ID" value="CBJ79886.1"/>
    <property type="molecule type" value="Genomic_DNA"/>
</dbReference>
<dbReference type="KEGG" id="xbo:XBJ1_0745"/>
<evidence type="ECO:0000313" key="1">
    <source>
        <dbReference type="EMBL" id="CBJ79886.1"/>
    </source>
</evidence>
<dbReference type="Proteomes" id="UP000002045">
    <property type="component" value="Chromosome"/>
</dbReference>
<accession>D3UWQ1</accession>
<name>D3UWQ1_XENBS</name>
<dbReference type="AlphaFoldDB" id="D3UWQ1"/>
<organism evidence="1 2">
    <name type="scientific">Xenorhabdus bovienii (strain SS-2004)</name>
    <name type="common">Xenorhabdus nematophila subsp. bovienii</name>
    <dbReference type="NCBI Taxonomy" id="406818"/>
    <lineage>
        <taxon>Bacteria</taxon>
        <taxon>Pseudomonadati</taxon>
        <taxon>Pseudomonadota</taxon>
        <taxon>Gammaproteobacteria</taxon>
        <taxon>Enterobacterales</taxon>
        <taxon>Morganellaceae</taxon>
        <taxon>Xenorhabdus</taxon>
    </lineage>
</organism>
<gene>
    <name evidence="1" type="ordered locus">XBJ1_0745</name>
</gene>
<proteinExistence type="predicted"/>
<sequence length="55" mass="6689">MTFSKYFSIFWCNILNINIYRFIMLIYMTLRLLLSCLICDLPNKPLNWPRKRVTG</sequence>
<evidence type="ECO:0000313" key="2">
    <source>
        <dbReference type="Proteomes" id="UP000002045"/>
    </source>
</evidence>
<protein>
    <submittedName>
        <fullName evidence="1">Uncharacterized protein</fullName>
    </submittedName>
</protein>